<protein>
    <submittedName>
        <fullName evidence="1">Uncharacterized protein</fullName>
    </submittedName>
</protein>
<evidence type="ECO:0000313" key="2">
    <source>
        <dbReference type="Proteomes" id="UP001153332"/>
    </source>
</evidence>
<proteinExistence type="predicted"/>
<reference evidence="1" key="1">
    <citation type="submission" date="2022-12" db="EMBL/GenBank/DDBJ databases">
        <title>Genome Sequence of Lasiodiplodia mahajangana.</title>
        <authorList>
            <person name="Buettner E."/>
        </authorList>
    </citation>
    <scope>NUCLEOTIDE SEQUENCE</scope>
    <source>
        <strain evidence="1">VT137</strain>
    </source>
</reference>
<accession>A0ACC2JCM1</accession>
<comment type="caution">
    <text evidence="1">The sequence shown here is derived from an EMBL/GenBank/DDBJ whole genome shotgun (WGS) entry which is preliminary data.</text>
</comment>
<name>A0ACC2JCM1_9PEZI</name>
<evidence type="ECO:0000313" key="1">
    <source>
        <dbReference type="EMBL" id="KAJ8125022.1"/>
    </source>
</evidence>
<sequence length="229" mass="26401">MLMLPSGRLEFYIAWFGDPVFLGKDYPASMRAYLGDRLPTFTSDEMALLRRTAPVNAFYGMNHYSTKYARALTKQPADDDWTGNIEESSVNSKGEEIGPSSAFEWLRLAPNGFRKLLNWVWERYNLPIVITENGCPCVGEEDVEVAKNDSWRVNYFAQYLNAISQAIYEDRVSVRGYYAWSLMDNFEWSAGFGPRYGIVHTDYATLVRTPKASAHYLMNTFQRRRKPVH</sequence>
<keyword evidence="2" id="KW-1185">Reference proteome</keyword>
<dbReference type="EMBL" id="JAPUUL010002612">
    <property type="protein sequence ID" value="KAJ8125022.1"/>
    <property type="molecule type" value="Genomic_DNA"/>
</dbReference>
<gene>
    <name evidence="1" type="ORF">O1611_g8618</name>
</gene>
<dbReference type="Proteomes" id="UP001153332">
    <property type="component" value="Unassembled WGS sequence"/>
</dbReference>
<organism evidence="1 2">
    <name type="scientific">Lasiodiplodia mahajangana</name>
    <dbReference type="NCBI Taxonomy" id="1108764"/>
    <lineage>
        <taxon>Eukaryota</taxon>
        <taxon>Fungi</taxon>
        <taxon>Dikarya</taxon>
        <taxon>Ascomycota</taxon>
        <taxon>Pezizomycotina</taxon>
        <taxon>Dothideomycetes</taxon>
        <taxon>Dothideomycetes incertae sedis</taxon>
        <taxon>Botryosphaeriales</taxon>
        <taxon>Botryosphaeriaceae</taxon>
        <taxon>Lasiodiplodia</taxon>
    </lineage>
</organism>